<feature type="domain" description="Transposase MuDR plant" evidence="1">
    <location>
        <begin position="60"/>
        <end position="104"/>
    </location>
</feature>
<comment type="caution">
    <text evidence="2">The sequence shown here is derived from an EMBL/GenBank/DDBJ whole genome shotgun (WGS) entry which is preliminary data.</text>
</comment>
<dbReference type="PANTHER" id="PTHR31973:SF129">
    <property type="entry name" value="SWIM-TYPE DOMAIN-CONTAINING PROTEIN"/>
    <property type="match status" value="1"/>
</dbReference>
<keyword evidence="3" id="KW-1185">Reference proteome</keyword>
<dbReference type="Pfam" id="PF03108">
    <property type="entry name" value="DBD_Tnp_Mut"/>
    <property type="match status" value="1"/>
</dbReference>
<reference evidence="2 3" key="1">
    <citation type="journal article" date="2020" name="BMC Genomics">
        <title>Intraspecific diversification of the crop wild relative Brassica cretica Lam. using demographic model selection.</title>
        <authorList>
            <person name="Kioukis A."/>
            <person name="Michalopoulou V.A."/>
            <person name="Briers L."/>
            <person name="Pirintsos S."/>
            <person name="Studholme D.J."/>
            <person name="Pavlidis P."/>
            <person name="Sarris P.F."/>
        </authorList>
    </citation>
    <scope>NUCLEOTIDE SEQUENCE [LARGE SCALE GENOMIC DNA]</scope>
    <source>
        <strain evidence="3">cv. PFS-1207/04</strain>
    </source>
</reference>
<gene>
    <name evidence="2" type="ORF">DY000_02033216</name>
</gene>
<organism evidence="2 3">
    <name type="scientific">Brassica cretica</name>
    <name type="common">Mustard</name>
    <dbReference type="NCBI Taxonomy" id="69181"/>
    <lineage>
        <taxon>Eukaryota</taxon>
        <taxon>Viridiplantae</taxon>
        <taxon>Streptophyta</taxon>
        <taxon>Embryophyta</taxon>
        <taxon>Tracheophyta</taxon>
        <taxon>Spermatophyta</taxon>
        <taxon>Magnoliopsida</taxon>
        <taxon>eudicotyledons</taxon>
        <taxon>Gunneridae</taxon>
        <taxon>Pentapetalae</taxon>
        <taxon>rosids</taxon>
        <taxon>malvids</taxon>
        <taxon>Brassicales</taxon>
        <taxon>Brassicaceae</taxon>
        <taxon>Brassiceae</taxon>
        <taxon>Brassica</taxon>
    </lineage>
</organism>
<accession>A0ABQ7DIQ1</accession>
<protein>
    <recommendedName>
        <fullName evidence="1">Transposase MuDR plant domain-containing protein</fullName>
    </recommendedName>
</protein>
<dbReference type="InterPro" id="IPR004332">
    <property type="entry name" value="Transposase_MuDR"/>
</dbReference>
<dbReference type="PANTHER" id="PTHR31973">
    <property type="entry name" value="POLYPROTEIN, PUTATIVE-RELATED"/>
    <property type="match status" value="1"/>
</dbReference>
<sequence length="237" mass="27528">MKQTLFLTSRQQIQVLMKRRKTRFTEGTNQLLCLLRGEKQKEKMKGVEVDEAADDATFEICAMKHNFDYQVNKSDRQLWYVRCADNACNWAVRVDCLKDSTYFIIKKYGGEHTCSPSSKTKGSKTASAKTIGSLIMHKYDIRTTNPAESINSALRSPREYPVIPLIDSVREMLTRWFYKRKKQISKHKHPLTKDVEKKIDRRTEKGKTFAVYSVTDGRLLVRGDNIDYLVDLDRQTC</sequence>
<dbReference type="EMBL" id="QGKV02000649">
    <property type="protein sequence ID" value="KAF3577524.1"/>
    <property type="molecule type" value="Genomic_DNA"/>
</dbReference>
<dbReference type="Proteomes" id="UP000266723">
    <property type="component" value="Unassembled WGS sequence"/>
</dbReference>
<proteinExistence type="predicted"/>
<evidence type="ECO:0000313" key="3">
    <source>
        <dbReference type="Proteomes" id="UP000266723"/>
    </source>
</evidence>
<name>A0ABQ7DIQ1_BRACR</name>
<evidence type="ECO:0000259" key="1">
    <source>
        <dbReference type="Pfam" id="PF03108"/>
    </source>
</evidence>
<evidence type="ECO:0000313" key="2">
    <source>
        <dbReference type="EMBL" id="KAF3577524.1"/>
    </source>
</evidence>